<dbReference type="SUPFAM" id="SSF52540">
    <property type="entry name" value="P-loop containing nucleoside triphosphate hydrolases"/>
    <property type="match status" value="1"/>
</dbReference>
<dbReference type="Proteomes" id="UP001489897">
    <property type="component" value="Unassembled WGS sequence"/>
</dbReference>
<dbReference type="InterPro" id="IPR027417">
    <property type="entry name" value="P-loop_NTPase"/>
</dbReference>
<evidence type="ECO:0000259" key="1">
    <source>
        <dbReference type="Pfam" id="PF00685"/>
    </source>
</evidence>
<evidence type="ECO:0000313" key="3">
    <source>
        <dbReference type="Proteomes" id="UP001489897"/>
    </source>
</evidence>
<dbReference type="InterPro" id="IPR000863">
    <property type="entry name" value="Sulfotransferase_dom"/>
</dbReference>
<feature type="domain" description="Sulfotransferase" evidence="1">
    <location>
        <begin position="11"/>
        <end position="212"/>
    </location>
</feature>
<evidence type="ECO:0000313" key="2">
    <source>
        <dbReference type="EMBL" id="MEM5426594.1"/>
    </source>
</evidence>
<sequence>MTHLMPKTQPFVILGMPRTGTHYLEELLNAHPSVLSNGELLNTYDTNWPDTNRLRCSNLELLELAYLRYPVQKGKAHATHIGCKINQPQFLERPGFFEELARWPCLKAMLVVRRNTLESLRSLVQARQSGEWLKYGSDNGSAPPPQVALTIELCEAYFKAADDFHRQVVDSFAPENLLSIDYENLLDDPAGCMEAVQTYLGTSMHPCSHRTVLQRQEVRPLEQTVLNFDELKCHFSGGKHERFFETARGGLSCNGRIHVRPCSFP</sequence>
<dbReference type="EMBL" id="JAYMRV010000019">
    <property type="protein sequence ID" value="MEM5426594.1"/>
    <property type="molecule type" value="Genomic_DNA"/>
</dbReference>
<proteinExistence type="predicted"/>
<keyword evidence="3" id="KW-1185">Reference proteome</keyword>
<dbReference type="Gene3D" id="3.40.50.300">
    <property type="entry name" value="P-loop containing nucleotide triphosphate hydrolases"/>
    <property type="match status" value="1"/>
</dbReference>
<accession>A0ABU9S3Q9</accession>
<protein>
    <submittedName>
        <fullName evidence="2">Sulfotransferase</fullName>
    </submittedName>
</protein>
<organism evidence="2 3">
    <name type="scientific">Paraburkholderia ferrariae</name>
    <dbReference type="NCBI Taxonomy" id="386056"/>
    <lineage>
        <taxon>Bacteria</taxon>
        <taxon>Pseudomonadati</taxon>
        <taxon>Pseudomonadota</taxon>
        <taxon>Betaproteobacteria</taxon>
        <taxon>Burkholderiales</taxon>
        <taxon>Burkholderiaceae</taxon>
        <taxon>Paraburkholderia</taxon>
    </lineage>
</organism>
<reference evidence="2 3" key="1">
    <citation type="submission" date="2024-01" db="EMBL/GenBank/DDBJ databases">
        <title>The diversity of rhizobia nodulating Mimosa spp. in eleven states of Brazil covering several biomes is determined by host plant, location, and edaphic factors.</title>
        <authorList>
            <person name="Rouws L."/>
            <person name="Barauna A."/>
            <person name="Beukes C."/>
            <person name="De Faria S.M."/>
            <person name="Gross E."/>
            <person name="Dos Reis Junior F.B."/>
            <person name="Simon M."/>
            <person name="Maluk M."/>
            <person name="Odee D.W."/>
            <person name="Kenicer G."/>
            <person name="Young J.P.W."/>
            <person name="Reis V.M."/>
            <person name="Zilli J."/>
            <person name="James E.K."/>
        </authorList>
    </citation>
    <scope>NUCLEOTIDE SEQUENCE [LARGE SCALE GENOMIC DNA]</scope>
    <source>
        <strain evidence="2 3">JPY167</strain>
    </source>
</reference>
<dbReference type="RefSeq" id="WP_083245588.1">
    <property type="nucleotide sequence ID" value="NZ_JAYMRV010000019.1"/>
</dbReference>
<dbReference type="Pfam" id="PF00685">
    <property type="entry name" value="Sulfotransfer_1"/>
    <property type="match status" value="1"/>
</dbReference>
<comment type="caution">
    <text evidence="2">The sequence shown here is derived from an EMBL/GenBank/DDBJ whole genome shotgun (WGS) entry which is preliminary data.</text>
</comment>
<name>A0ABU9S3Q9_9BURK</name>
<gene>
    <name evidence="2" type="ORF">VSR73_37190</name>
</gene>